<dbReference type="EMBL" id="BTRK01000001">
    <property type="protein sequence ID" value="GMR31421.1"/>
    <property type="molecule type" value="Genomic_DNA"/>
</dbReference>
<gene>
    <name evidence="1" type="ORF">PMAYCL1PPCAC_01616</name>
</gene>
<sequence>IMFLLHCSRCVSLRDNGGRPRSKTREYIIFANLFGHSGQHLLTRARLFVVVYHDHGSLPMPIVEWDGVRVTGCAVPLPRMLIVSALHHRLHQSPQTLREAVNELTKGIVLEVVPLGRQFSLHRKRFEHITDGLVVADSISHYSCDQFERSGEQVAEGAAQGKRLYPPVFQIGQSTDPSLVTH</sequence>
<protein>
    <submittedName>
        <fullName evidence="1">Uncharacterized protein</fullName>
    </submittedName>
</protein>
<dbReference type="AlphaFoldDB" id="A0AAN4Z2L5"/>
<dbReference type="Proteomes" id="UP001328107">
    <property type="component" value="Unassembled WGS sequence"/>
</dbReference>
<reference evidence="2" key="1">
    <citation type="submission" date="2022-10" db="EMBL/GenBank/DDBJ databases">
        <title>Genome assembly of Pristionchus species.</title>
        <authorList>
            <person name="Yoshida K."/>
            <person name="Sommer R.J."/>
        </authorList>
    </citation>
    <scope>NUCLEOTIDE SEQUENCE [LARGE SCALE GENOMIC DNA]</scope>
    <source>
        <strain evidence="2">RS5460</strain>
    </source>
</reference>
<evidence type="ECO:0000313" key="2">
    <source>
        <dbReference type="Proteomes" id="UP001328107"/>
    </source>
</evidence>
<proteinExistence type="predicted"/>
<accession>A0AAN4Z2L5</accession>
<name>A0AAN4Z2L5_9BILA</name>
<keyword evidence="2" id="KW-1185">Reference proteome</keyword>
<comment type="caution">
    <text evidence="1">The sequence shown here is derived from an EMBL/GenBank/DDBJ whole genome shotgun (WGS) entry which is preliminary data.</text>
</comment>
<organism evidence="1 2">
    <name type="scientific">Pristionchus mayeri</name>
    <dbReference type="NCBI Taxonomy" id="1317129"/>
    <lineage>
        <taxon>Eukaryota</taxon>
        <taxon>Metazoa</taxon>
        <taxon>Ecdysozoa</taxon>
        <taxon>Nematoda</taxon>
        <taxon>Chromadorea</taxon>
        <taxon>Rhabditida</taxon>
        <taxon>Rhabditina</taxon>
        <taxon>Diplogasteromorpha</taxon>
        <taxon>Diplogasteroidea</taxon>
        <taxon>Neodiplogasteridae</taxon>
        <taxon>Pristionchus</taxon>
    </lineage>
</organism>
<feature type="non-terminal residue" evidence="1">
    <location>
        <position position="1"/>
    </location>
</feature>
<evidence type="ECO:0000313" key="1">
    <source>
        <dbReference type="EMBL" id="GMR31421.1"/>
    </source>
</evidence>